<dbReference type="Proteomes" id="UP000663844">
    <property type="component" value="Unassembled WGS sequence"/>
</dbReference>
<dbReference type="InterPro" id="IPR017907">
    <property type="entry name" value="Znf_RING_CS"/>
</dbReference>
<dbReference type="PANTHER" id="PTHR23041:SF78">
    <property type="entry name" value="E3 UBIQUITIN-PROTEIN LIGASE RNF4"/>
    <property type="match status" value="1"/>
</dbReference>
<accession>A0A814M933</accession>
<keyword evidence="2 4" id="KW-0863">Zinc-finger</keyword>
<name>A0A814M933_9BILA</name>
<dbReference type="SUPFAM" id="SSF57850">
    <property type="entry name" value="RING/U-box"/>
    <property type="match status" value="1"/>
</dbReference>
<evidence type="ECO:0000259" key="6">
    <source>
        <dbReference type="PROSITE" id="PS50089"/>
    </source>
</evidence>
<dbReference type="EMBL" id="CAJOAZ010000058">
    <property type="protein sequence ID" value="CAF3511181.1"/>
    <property type="molecule type" value="Genomic_DNA"/>
</dbReference>
<evidence type="ECO:0000256" key="4">
    <source>
        <dbReference type="PROSITE-ProRule" id="PRU00175"/>
    </source>
</evidence>
<sequence>MNNNEISLPTTKIDDNLTLTTNISSSTKLHTYIPKDLFSCLICYESFGVDQQQLVALKCGHMFCATCIHQWFTTNKVCPTCRKRCWLKDILYIDISSCIVAYGKKKIDNLSTERDRLNYDINTLKNSIKKTREYVRKTENRLKFKQRFLHRLRYICKRKHHR</sequence>
<organism evidence="7 9">
    <name type="scientific">Adineta steineri</name>
    <dbReference type="NCBI Taxonomy" id="433720"/>
    <lineage>
        <taxon>Eukaryota</taxon>
        <taxon>Metazoa</taxon>
        <taxon>Spiralia</taxon>
        <taxon>Gnathifera</taxon>
        <taxon>Rotifera</taxon>
        <taxon>Eurotatoria</taxon>
        <taxon>Bdelloidea</taxon>
        <taxon>Adinetida</taxon>
        <taxon>Adinetidae</taxon>
        <taxon>Adineta</taxon>
    </lineage>
</organism>
<gene>
    <name evidence="7" type="ORF">JYZ213_LOCUS19890</name>
    <name evidence="8" type="ORF">OXD698_LOCUS1886</name>
</gene>
<evidence type="ECO:0000256" key="1">
    <source>
        <dbReference type="ARBA" id="ARBA00022723"/>
    </source>
</evidence>
<proteinExistence type="predicted"/>
<dbReference type="PROSITE" id="PS00518">
    <property type="entry name" value="ZF_RING_1"/>
    <property type="match status" value="1"/>
</dbReference>
<evidence type="ECO:0000256" key="3">
    <source>
        <dbReference type="ARBA" id="ARBA00022833"/>
    </source>
</evidence>
<evidence type="ECO:0000313" key="8">
    <source>
        <dbReference type="EMBL" id="CAF3511181.1"/>
    </source>
</evidence>
<dbReference type="Proteomes" id="UP000663845">
    <property type="component" value="Unassembled WGS sequence"/>
</dbReference>
<dbReference type="SMART" id="SM00184">
    <property type="entry name" value="RING"/>
    <property type="match status" value="1"/>
</dbReference>
<dbReference type="Gene3D" id="3.30.40.10">
    <property type="entry name" value="Zinc/RING finger domain, C3HC4 (zinc finger)"/>
    <property type="match status" value="1"/>
</dbReference>
<dbReference type="PROSITE" id="PS50089">
    <property type="entry name" value="ZF_RING_2"/>
    <property type="match status" value="1"/>
</dbReference>
<keyword evidence="5" id="KW-0175">Coiled coil</keyword>
<dbReference type="AlphaFoldDB" id="A0A814M933"/>
<feature type="coiled-coil region" evidence="5">
    <location>
        <begin position="107"/>
        <end position="141"/>
    </location>
</feature>
<dbReference type="GO" id="GO:0008270">
    <property type="term" value="F:zinc ion binding"/>
    <property type="evidence" value="ECO:0007669"/>
    <property type="project" value="UniProtKB-KW"/>
</dbReference>
<evidence type="ECO:0000313" key="7">
    <source>
        <dbReference type="EMBL" id="CAF1073416.1"/>
    </source>
</evidence>
<feature type="domain" description="RING-type" evidence="6">
    <location>
        <begin position="40"/>
        <end position="82"/>
    </location>
</feature>
<protein>
    <recommendedName>
        <fullName evidence="6">RING-type domain-containing protein</fullName>
    </recommendedName>
</protein>
<dbReference type="PANTHER" id="PTHR23041">
    <property type="entry name" value="RING FINGER DOMAIN-CONTAINING"/>
    <property type="match status" value="1"/>
</dbReference>
<dbReference type="EMBL" id="CAJNOG010000205">
    <property type="protein sequence ID" value="CAF1073416.1"/>
    <property type="molecule type" value="Genomic_DNA"/>
</dbReference>
<evidence type="ECO:0000313" key="9">
    <source>
        <dbReference type="Proteomes" id="UP000663845"/>
    </source>
</evidence>
<keyword evidence="1" id="KW-0479">Metal-binding</keyword>
<comment type="caution">
    <text evidence="7">The sequence shown here is derived from an EMBL/GenBank/DDBJ whole genome shotgun (WGS) entry which is preliminary data.</text>
</comment>
<reference evidence="7" key="1">
    <citation type="submission" date="2021-02" db="EMBL/GenBank/DDBJ databases">
        <authorList>
            <person name="Nowell W R."/>
        </authorList>
    </citation>
    <scope>NUCLEOTIDE SEQUENCE</scope>
</reference>
<dbReference type="InterPro" id="IPR001841">
    <property type="entry name" value="Znf_RING"/>
</dbReference>
<dbReference type="InterPro" id="IPR047134">
    <property type="entry name" value="RNF4"/>
</dbReference>
<dbReference type="InterPro" id="IPR013083">
    <property type="entry name" value="Znf_RING/FYVE/PHD"/>
</dbReference>
<dbReference type="Pfam" id="PF13639">
    <property type="entry name" value="zf-RING_2"/>
    <property type="match status" value="1"/>
</dbReference>
<keyword evidence="3" id="KW-0862">Zinc</keyword>
<evidence type="ECO:0000256" key="2">
    <source>
        <dbReference type="ARBA" id="ARBA00022771"/>
    </source>
</evidence>
<evidence type="ECO:0000256" key="5">
    <source>
        <dbReference type="SAM" id="Coils"/>
    </source>
</evidence>